<keyword evidence="2" id="KW-1185">Reference proteome</keyword>
<dbReference type="Gene3D" id="3.40.30.10">
    <property type="entry name" value="Glutaredoxin"/>
    <property type="match status" value="1"/>
</dbReference>
<proteinExistence type="predicted"/>
<evidence type="ECO:0000313" key="2">
    <source>
        <dbReference type="Proteomes" id="UP001331761"/>
    </source>
</evidence>
<accession>A0AAN8FS58</accession>
<feature type="non-terminal residue" evidence="1">
    <location>
        <position position="1"/>
    </location>
</feature>
<dbReference type="EMBL" id="WIXE01001518">
    <property type="protein sequence ID" value="KAK5985611.1"/>
    <property type="molecule type" value="Genomic_DNA"/>
</dbReference>
<comment type="caution">
    <text evidence="1">The sequence shown here is derived from an EMBL/GenBank/DDBJ whole genome shotgun (WGS) entry which is preliminary data.</text>
</comment>
<name>A0AAN8FS58_TRICO</name>
<dbReference type="AlphaFoldDB" id="A0AAN8FS58"/>
<organism evidence="1 2">
    <name type="scientific">Trichostrongylus colubriformis</name>
    <name type="common">Black scour worm</name>
    <dbReference type="NCBI Taxonomy" id="6319"/>
    <lineage>
        <taxon>Eukaryota</taxon>
        <taxon>Metazoa</taxon>
        <taxon>Ecdysozoa</taxon>
        <taxon>Nematoda</taxon>
        <taxon>Chromadorea</taxon>
        <taxon>Rhabditida</taxon>
        <taxon>Rhabditina</taxon>
        <taxon>Rhabditomorpha</taxon>
        <taxon>Strongyloidea</taxon>
        <taxon>Trichostrongylidae</taxon>
        <taxon>Trichostrongylus</taxon>
    </lineage>
</organism>
<gene>
    <name evidence="1" type="ORF">GCK32_021262</name>
</gene>
<dbReference type="InterPro" id="IPR036249">
    <property type="entry name" value="Thioredoxin-like_sf"/>
</dbReference>
<dbReference type="SUPFAM" id="SSF52833">
    <property type="entry name" value="Thioredoxin-like"/>
    <property type="match status" value="1"/>
</dbReference>
<reference evidence="1 2" key="1">
    <citation type="submission" date="2019-10" db="EMBL/GenBank/DDBJ databases">
        <title>Assembly and Annotation for the nematode Trichostrongylus colubriformis.</title>
        <authorList>
            <person name="Martin J."/>
        </authorList>
    </citation>
    <scope>NUCLEOTIDE SEQUENCE [LARGE SCALE GENOMIC DNA]</scope>
    <source>
        <strain evidence="1">G859</strain>
        <tissue evidence="1">Whole worm</tissue>
    </source>
</reference>
<protein>
    <submittedName>
        <fullName evidence="1">Uncharacterized protein</fullName>
    </submittedName>
</protein>
<evidence type="ECO:0000313" key="1">
    <source>
        <dbReference type="EMBL" id="KAK5985611.1"/>
    </source>
</evidence>
<dbReference type="Proteomes" id="UP001331761">
    <property type="component" value="Unassembled WGS sequence"/>
</dbReference>
<sequence length="69" mass="7936">VGKPQVAQKYLYQLTAHKKLPYLFICGTFIGSEQHIQNYHKNGQIPQLVEYVCGEKQKKTKKTTKKTSP</sequence>